<organism evidence="1 2">
    <name type="scientific">Cudoniella acicularis</name>
    <dbReference type="NCBI Taxonomy" id="354080"/>
    <lineage>
        <taxon>Eukaryota</taxon>
        <taxon>Fungi</taxon>
        <taxon>Dikarya</taxon>
        <taxon>Ascomycota</taxon>
        <taxon>Pezizomycotina</taxon>
        <taxon>Leotiomycetes</taxon>
        <taxon>Helotiales</taxon>
        <taxon>Tricladiaceae</taxon>
        <taxon>Cudoniella</taxon>
    </lineage>
</organism>
<dbReference type="Proteomes" id="UP000566819">
    <property type="component" value="Unassembled WGS sequence"/>
</dbReference>
<dbReference type="EMBL" id="JAAMPI010001455">
    <property type="protein sequence ID" value="KAF4625135.1"/>
    <property type="molecule type" value="Genomic_DNA"/>
</dbReference>
<dbReference type="OrthoDB" id="5421255at2759"/>
<proteinExistence type="predicted"/>
<evidence type="ECO:0000313" key="2">
    <source>
        <dbReference type="Proteomes" id="UP000566819"/>
    </source>
</evidence>
<dbReference type="AlphaFoldDB" id="A0A8H4RAB0"/>
<reference evidence="1 2" key="1">
    <citation type="submission" date="2020-03" db="EMBL/GenBank/DDBJ databases">
        <title>Draft Genome Sequence of Cudoniella acicularis.</title>
        <authorList>
            <person name="Buettner E."/>
            <person name="Kellner H."/>
        </authorList>
    </citation>
    <scope>NUCLEOTIDE SEQUENCE [LARGE SCALE GENOMIC DNA]</scope>
    <source>
        <strain evidence="1 2">DSM 108380</strain>
    </source>
</reference>
<protein>
    <submittedName>
        <fullName evidence="1">Uncharacterized protein</fullName>
    </submittedName>
</protein>
<sequence>MNADNSLGSVGDAIRRGYPQEIEKRISACVNPGVAMSAASLLEVLITITISKPVPFGTVGNAEKRGYLWESRKRISALINSNVAMLATKEFERSISMTISKLVTTTDAVAIVRVSHVCYLPCETTKRIYLARSPSPCADRARENQYQLATGPEKSGTEEYLTRSIWGCRNSHDIETGKKSLSVRILNSKTYYPQSPSIKHIMNAWSVNPYTTVIADFEYHTRFLPYMKHEGIFEIAMANANGEWIIPPTSINHGIPTLELCEKANTQLYLLQEKFSKPNHNAQIPM</sequence>
<evidence type="ECO:0000313" key="1">
    <source>
        <dbReference type="EMBL" id="KAF4625135.1"/>
    </source>
</evidence>
<name>A0A8H4RAB0_9HELO</name>
<gene>
    <name evidence="1" type="ORF">G7Y89_g13033</name>
</gene>
<comment type="caution">
    <text evidence="1">The sequence shown here is derived from an EMBL/GenBank/DDBJ whole genome shotgun (WGS) entry which is preliminary data.</text>
</comment>
<accession>A0A8H4RAB0</accession>
<keyword evidence="2" id="KW-1185">Reference proteome</keyword>